<dbReference type="InterPro" id="IPR043313">
    <property type="entry name" value="LRMDA"/>
</dbReference>
<proteinExistence type="predicted"/>
<dbReference type="eggNOG" id="KOG1644">
    <property type="taxonomic scope" value="Eukaryota"/>
</dbReference>
<reference evidence="1" key="1">
    <citation type="submission" date="2009-08" db="EMBL/GenBank/DDBJ databases">
        <title>Annotation of Salpingoeca rosetta.</title>
        <authorList>
            <consortium name="The Broad Institute Genome Sequencing Platform"/>
            <person name="Russ C."/>
            <person name="Cuomo C."/>
            <person name="Burger G."/>
            <person name="Gray M.W."/>
            <person name="Holland P.W.H."/>
            <person name="King N."/>
            <person name="Lang F.B.F."/>
            <person name="Roger A.J."/>
            <person name="Ruiz-Trillo I."/>
            <person name="Young S.K."/>
            <person name="Zeng Q."/>
            <person name="Gargeya S."/>
            <person name="Alvarado L."/>
            <person name="Berlin A."/>
            <person name="Chapman S.B."/>
            <person name="Chen Z."/>
            <person name="Freedman E."/>
            <person name="Gellesch M."/>
            <person name="Goldberg J."/>
            <person name="Griggs A."/>
            <person name="Gujja S."/>
            <person name="Heilman E."/>
            <person name="Heiman D."/>
            <person name="Howarth C."/>
            <person name="Mehta T."/>
            <person name="Neiman D."/>
            <person name="Pearson M."/>
            <person name="Roberts A."/>
            <person name="Saif S."/>
            <person name="Shea T."/>
            <person name="Shenoy N."/>
            <person name="Sisk P."/>
            <person name="Stolte C."/>
            <person name="Sykes S."/>
            <person name="White J."/>
            <person name="Yandava C."/>
            <person name="Haas B."/>
            <person name="Nusbaum C."/>
            <person name="Birren B."/>
        </authorList>
    </citation>
    <scope>NUCLEOTIDE SEQUENCE [LARGE SCALE GENOMIC DNA]</scope>
    <source>
        <strain evidence="1">ATCC 50818</strain>
    </source>
</reference>
<dbReference type="EMBL" id="GL832985">
    <property type="protein sequence ID" value="EGD79383.1"/>
    <property type="molecule type" value="Genomic_DNA"/>
</dbReference>
<name>F2UP28_SALR5</name>
<dbReference type="OMA" id="FYDYLQY"/>
<accession>F2UP28</accession>
<sequence length="161" mass="18339">MLRRKKQPPSTHLSLAFQDVAGVPRDVDGSPYKSLDLSHNRVSKLHSLKTFTNLESLVLDNNKIGTHVQFPFLPHLTRLWLNNNEVDNLVIFIDKVAVQFPKLKELSMLNNPAAPSFFNGGTKDEYHAYRLYVISRIPTLEVLDQSKVTVEERKAAVKMKT</sequence>
<gene>
    <name evidence="1" type="ORF">PTSG_09793</name>
</gene>
<dbReference type="SUPFAM" id="SSF52058">
    <property type="entry name" value="L domain-like"/>
    <property type="match status" value="1"/>
</dbReference>
<dbReference type="KEGG" id="sre:PTSG_09793"/>
<dbReference type="OrthoDB" id="10251250at2759"/>
<dbReference type="AlphaFoldDB" id="F2UP28"/>
<evidence type="ECO:0000313" key="1">
    <source>
        <dbReference type="EMBL" id="EGD79383.1"/>
    </source>
</evidence>
<dbReference type="InParanoid" id="F2UP28"/>
<dbReference type="Gene3D" id="3.80.10.10">
    <property type="entry name" value="Ribonuclease Inhibitor"/>
    <property type="match status" value="1"/>
</dbReference>
<dbReference type="GeneID" id="16069694"/>
<evidence type="ECO:0000313" key="2">
    <source>
        <dbReference type="Proteomes" id="UP000007799"/>
    </source>
</evidence>
<protein>
    <submittedName>
        <fullName evidence="1">Uncharacterized protein</fullName>
    </submittedName>
</protein>
<dbReference type="STRING" id="946362.F2UP28"/>
<dbReference type="Proteomes" id="UP000007799">
    <property type="component" value="Unassembled WGS sequence"/>
</dbReference>
<keyword evidence="2" id="KW-1185">Reference proteome</keyword>
<dbReference type="Pfam" id="PF14580">
    <property type="entry name" value="LRR_9"/>
    <property type="match status" value="1"/>
</dbReference>
<dbReference type="RefSeq" id="XP_004989152.1">
    <property type="nucleotide sequence ID" value="XM_004989095.1"/>
</dbReference>
<dbReference type="PANTHER" id="PTHR46282:SF1">
    <property type="entry name" value="LEUCINE-RICH REPEAT-CONTAINING PROTEIN 72-LIKE"/>
    <property type="match status" value="1"/>
</dbReference>
<dbReference type="PANTHER" id="PTHR46282">
    <property type="entry name" value="LEUCINE-RICH MELANOCYTE DIFFERENTIATION-ASSOCIATED PROTEIN"/>
    <property type="match status" value="1"/>
</dbReference>
<dbReference type="InterPro" id="IPR032675">
    <property type="entry name" value="LRR_dom_sf"/>
</dbReference>
<organism evidence="2">
    <name type="scientific">Salpingoeca rosetta (strain ATCC 50818 / BSB-021)</name>
    <dbReference type="NCBI Taxonomy" id="946362"/>
    <lineage>
        <taxon>Eukaryota</taxon>
        <taxon>Choanoflagellata</taxon>
        <taxon>Craspedida</taxon>
        <taxon>Salpingoecidae</taxon>
        <taxon>Salpingoeca</taxon>
    </lineage>
</organism>